<reference evidence="2 3" key="1">
    <citation type="submission" date="2016-03" db="EMBL/GenBank/DDBJ databases">
        <title>Cyphomyrmex costatus WGS genome.</title>
        <authorList>
            <person name="Nygaard S."/>
            <person name="Hu H."/>
            <person name="Boomsma J."/>
            <person name="Zhang G."/>
        </authorList>
    </citation>
    <scope>NUCLEOTIDE SEQUENCE [LARGE SCALE GENOMIC DNA]</scope>
    <source>
        <strain evidence="2">MS0001</strain>
        <tissue evidence="2">Whole body</tissue>
    </source>
</reference>
<organism evidence="2 3">
    <name type="scientific">Cyphomyrmex costatus</name>
    <dbReference type="NCBI Taxonomy" id="456900"/>
    <lineage>
        <taxon>Eukaryota</taxon>
        <taxon>Metazoa</taxon>
        <taxon>Ecdysozoa</taxon>
        <taxon>Arthropoda</taxon>
        <taxon>Hexapoda</taxon>
        <taxon>Insecta</taxon>
        <taxon>Pterygota</taxon>
        <taxon>Neoptera</taxon>
        <taxon>Endopterygota</taxon>
        <taxon>Hymenoptera</taxon>
        <taxon>Apocrita</taxon>
        <taxon>Aculeata</taxon>
        <taxon>Formicoidea</taxon>
        <taxon>Formicidae</taxon>
        <taxon>Myrmicinae</taxon>
        <taxon>Cyphomyrmex</taxon>
    </lineage>
</organism>
<feature type="region of interest" description="Disordered" evidence="1">
    <location>
        <begin position="157"/>
        <end position="185"/>
    </location>
</feature>
<dbReference type="AlphaFoldDB" id="A0A195CQ98"/>
<evidence type="ECO:0000256" key="1">
    <source>
        <dbReference type="SAM" id="MobiDB-lite"/>
    </source>
</evidence>
<keyword evidence="3" id="KW-1185">Reference proteome</keyword>
<dbReference type="EMBL" id="KQ977440">
    <property type="protein sequence ID" value="KYN02810.1"/>
    <property type="molecule type" value="Genomic_DNA"/>
</dbReference>
<evidence type="ECO:0000313" key="3">
    <source>
        <dbReference type="Proteomes" id="UP000078542"/>
    </source>
</evidence>
<gene>
    <name evidence="2" type="ORF">ALC62_06388</name>
</gene>
<sequence>MKGCQSYGEQSKREREREREKSKGCDCRKGARKREDENETEVLGGYLTPHVWVEISRSEEERSEAIPVDRYLESYGVPLQLINDVSVQVEVGGACLCDSTAAPPLLDIATVAITDYYNSYVSSAFFIGCSVDIEMVTGYRHVQTWWSITENNQAESILRNELGPAGEEKRRKAGKKDKGRSDEGTYPILAGVAAGCRVQEGFEGSLIGSLQRDRL</sequence>
<evidence type="ECO:0000313" key="2">
    <source>
        <dbReference type="EMBL" id="KYN02810.1"/>
    </source>
</evidence>
<proteinExistence type="predicted"/>
<feature type="compositionally biased region" description="Basic and acidic residues" evidence="1">
    <location>
        <begin position="10"/>
        <end position="36"/>
    </location>
</feature>
<accession>A0A195CQ98</accession>
<dbReference type="Proteomes" id="UP000078542">
    <property type="component" value="Unassembled WGS sequence"/>
</dbReference>
<name>A0A195CQ98_9HYME</name>
<protein>
    <submittedName>
        <fullName evidence="2">Uncharacterized protein</fullName>
    </submittedName>
</protein>
<feature type="region of interest" description="Disordered" evidence="1">
    <location>
        <begin position="1"/>
        <end position="39"/>
    </location>
</feature>